<accession>A0A0S4XQL6</accession>
<reference evidence="1" key="1">
    <citation type="submission" date="2015-11" db="EMBL/GenBank/DDBJ databases">
        <authorList>
            <person name="Zhang Y."/>
            <person name="Guo Z."/>
        </authorList>
    </citation>
    <scope>NUCLEOTIDE SEQUENCE</scope>
    <source>
        <strain evidence="1">BN30871</strain>
    </source>
</reference>
<dbReference type="EMBL" id="FAXN01000069">
    <property type="protein sequence ID" value="CUV66236.1"/>
    <property type="molecule type" value="Genomic_DNA"/>
</dbReference>
<sequence>MKLKTILRKILKNESKNSQISYKVKELVKSKEFAYLIDIKKL</sequence>
<dbReference type="AlphaFoldDB" id="A0A0S4XQL6"/>
<gene>
    <name evidence="1" type="ORF">BN3087_660066</name>
</gene>
<protein>
    <submittedName>
        <fullName evidence="1">Uncharacterized protein</fullName>
    </submittedName>
</protein>
<name>A0A0S4XQL6_9BACT</name>
<proteinExistence type="predicted"/>
<evidence type="ECO:0000313" key="1">
    <source>
        <dbReference type="EMBL" id="CUV66236.1"/>
    </source>
</evidence>
<organism evidence="1">
    <name type="scientific">Sulfurovum sp. enrichment culture clone C5</name>
    <dbReference type="NCBI Taxonomy" id="497650"/>
    <lineage>
        <taxon>Bacteria</taxon>
        <taxon>Pseudomonadati</taxon>
        <taxon>Campylobacterota</taxon>
        <taxon>Epsilonproteobacteria</taxon>
        <taxon>Campylobacterales</taxon>
        <taxon>Sulfurovaceae</taxon>
        <taxon>Sulfurovum</taxon>
        <taxon>environmental samples</taxon>
    </lineage>
</organism>